<dbReference type="AlphaFoldDB" id="S8CN19"/>
<evidence type="ECO:0000313" key="5">
    <source>
        <dbReference type="EMBL" id="EPS68125.1"/>
    </source>
</evidence>
<dbReference type="Pfam" id="PF00443">
    <property type="entry name" value="UCH"/>
    <property type="match status" value="1"/>
</dbReference>
<name>S8CN19_9LAMI</name>
<evidence type="ECO:0000313" key="6">
    <source>
        <dbReference type="Proteomes" id="UP000015453"/>
    </source>
</evidence>
<dbReference type="InterPro" id="IPR001394">
    <property type="entry name" value="Peptidase_C19_UCH"/>
</dbReference>
<dbReference type="Proteomes" id="UP000015453">
    <property type="component" value="Unassembled WGS sequence"/>
</dbReference>
<comment type="similarity">
    <text evidence="1 2">Belongs to the peptidase C19 family.</text>
</comment>
<sequence>MTIALALPIFAGMSDAVSVVDDINSTLTFPPDFFIPESTFIVSLSWLKAAADGGCVDDLMNGVVGVLYSVDRSCCDSVEEGAMYSMEADEGFSLEGEVSDGGLSSESRMISLTLHTARPAVTDGSQPFLEGDIALISESMFFTVLKWHHDKVEMESILPGEGSAFHLFSLTTSLYQDTAKGHFVIRLLQEVRLNLLSPMILYASVGFLREYPGTFSTQCKGAVLTCELFIYLHLDVPLQICGLSFPMEANENDMVEEAAGVNIFEKLLPKIAPSSEVCYKFYTDTSLGLSGLYNTGNTCYINSALQCLVHTPKFLDYFLGNFRKDVNKECTSRTRQPCYYIWVLVEKFMDARNIFILGGLHEELNRAKRKSYARQANVGDGRPDEIVGDEFWRANFSCNDSIVTELFQDLRSVHAPVIATDVLEETKDVCDGLHSLVEISDSDKIVAYRLQKDNGESSRRVVFTHRADTKQFGIPIVTTMSDCSDEAAMRETFFNAIRPFLYPDEEDSMDEDAGDGDVLMDVSSPSSSFSMGFEMSMDESLSSSSKTFQVTVRWSEELIHQYDIFLLSQHPVVCLPMSSPVNAGPSCDDDSRISLYKCVENFLKEDRLGPTDMWLCPVCKDRREADKKLDLWRLPEVLIVHLKRFFYNERTSETTKLNAFVDFPVEDFDLSNFIAARNDDGRLTSYELYGIINHYGNAGGGHYTAFIKGKKENWYGFDDAKVSCLGDYGMVTPAAYVLFYKRKVVAAVQDIDI</sequence>
<protein>
    <recommendedName>
        <fullName evidence="2">Ubiquitin carboxyl-terminal hydrolase</fullName>
        <ecNumber evidence="2">3.4.19.12</ecNumber>
    </recommendedName>
</protein>
<feature type="chain" id="PRO_5004549198" description="Ubiquitin carboxyl-terminal hydrolase" evidence="3">
    <location>
        <begin position="17"/>
        <end position="753"/>
    </location>
</feature>
<dbReference type="InterPro" id="IPR038765">
    <property type="entry name" value="Papain-like_cys_pep_sf"/>
</dbReference>
<dbReference type="Gene3D" id="3.90.70.10">
    <property type="entry name" value="Cysteine proteinases"/>
    <property type="match status" value="1"/>
</dbReference>
<keyword evidence="2" id="KW-0378">Hydrolase</keyword>
<dbReference type="OrthoDB" id="292964at2759"/>
<evidence type="ECO:0000256" key="2">
    <source>
        <dbReference type="RuleBase" id="RU366025"/>
    </source>
</evidence>
<dbReference type="GO" id="GO:0006508">
    <property type="term" value="P:proteolysis"/>
    <property type="evidence" value="ECO:0007669"/>
    <property type="project" value="UniProtKB-KW"/>
</dbReference>
<dbReference type="EC" id="3.4.19.12" evidence="2"/>
<dbReference type="InterPro" id="IPR050185">
    <property type="entry name" value="Ub_carboxyl-term_hydrolase"/>
</dbReference>
<comment type="caution">
    <text evidence="5">The sequence shown here is derived from an EMBL/GenBank/DDBJ whole genome shotgun (WGS) entry which is preliminary data.</text>
</comment>
<dbReference type="GO" id="GO:0004843">
    <property type="term" value="F:cysteine-type deubiquitinase activity"/>
    <property type="evidence" value="ECO:0007669"/>
    <property type="project" value="UniProtKB-UniRule"/>
</dbReference>
<proteinExistence type="inferred from homology"/>
<keyword evidence="6" id="KW-1185">Reference proteome</keyword>
<comment type="function">
    <text evidence="2">Recognizes and hydrolyzes the peptide bond at the C-terminal Gly of ubiquitin. Involved in the processing of poly-ubiquitin precursors as well as that of ubiquitinated proteins.</text>
</comment>
<keyword evidence="2" id="KW-0788">Thiol protease</keyword>
<evidence type="ECO:0000256" key="1">
    <source>
        <dbReference type="ARBA" id="ARBA00009085"/>
    </source>
</evidence>
<dbReference type="PANTHER" id="PTHR21646">
    <property type="entry name" value="UBIQUITIN CARBOXYL-TERMINAL HYDROLASE"/>
    <property type="match status" value="1"/>
</dbReference>
<keyword evidence="2" id="KW-0645">Protease</keyword>
<dbReference type="InterPro" id="IPR018200">
    <property type="entry name" value="USP_CS"/>
</dbReference>
<feature type="domain" description="USP" evidence="4">
    <location>
        <begin position="290"/>
        <end position="743"/>
    </location>
</feature>
<evidence type="ECO:0000256" key="3">
    <source>
        <dbReference type="SAM" id="SignalP"/>
    </source>
</evidence>
<dbReference type="PROSITE" id="PS50235">
    <property type="entry name" value="USP_3"/>
    <property type="match status" value="1"/>
</dbReference>
<dbReference type="GO" id="GO:0016579">
    <property type="term" value="P:protein deubiquitination"/>
    <property type="evidence" value="ECO:0007669"/>
    <property type="project" value="InterPro"/>
</dbReference>
<gene>
    <name evidence="5" type="ORF">M569_06655</name>
</gene>
<dbReference type="SUPFAM" id="SSF54001">
    <property type="entry name" value="Cysteine proteinases"/>
    <property type="match status" value="1"/>
</dbReference>
<keyword evidence="2" id="KW-0833">Ubl conjugation pathway</keyword>
<evidence type="ECO:0000259" key="4">
    <source>
        <dbReference type="PROSITE" id="PS50235"/>
    </source>
</evidence>
<feature type="signal peptide" evidence="3">
    <location>
        <begin position="1"/>
        <end position="16"/>
    </location>
</feature>
<comment type="catalytic activity">
    <reaction evidence="2">
        <text>Thiol-dependent hydrolysis of ester, thioester, amide, peptide and isopeptide bonds formed by the C-terminal Gly of ubiquitin (a 76-residue protein attached to proteins as an intracellular targeting signal).</text>
        <dbReference type="EC" id="3.4.19.12"/>
    </reaction>
</comment>
<dbReference type="InterPro" id="IPR028889">
    <property type="entry name" value="USP"/>
</dbReference>
<dbReference type="PANTHER" id="PTHR21646:SF75">
    <property type="entry name" value="UBIQUITIN CARBOXYL-TERMINAL HYDROLASE"/>
    <property type="match status" value="1"/>
</dbReference>
<reference evidence="5 6" key="1">
    <citation type="journal article" date="2013" name="BMC Genomics">
        <title>The miniature genome of a carnivorous plant Genlisea aurea contains a low number of genes and short non-coding sequences.</title>
        <authorList>
            <person name="Leushkin E.V."/>
            <person name="Sutormin R.A."/>
            <person name="Nabieva E.R."/>
            <person name="Penin A.A."/>
            <person name="Kondrashov A.S."/>
            <person name="Logacheva M.D."/>
        </authorList>
    </citation>
    <scope>NUCLEOTIDE SEQUENCE [LARGE SCALE GENOMIC DNA]</scope>
</reference>
<keyword evidence="3" id="KW-0732">Signal</keyword>
<dbReference type="PROSITE" id="PS00972">
    <property type="entry name" value="USP_1"/>
    <property type="match status" value="1"/>
</dbReference>
<dbReference type="PROSITE" id="PS00973">
    <property type="entry name" value="USP_2"/>
    <property type="match status" value="1"/>
</dbReference>
<accession>S8CN19</accession>
<dbReference type="EMBL" id="AUSU01002775">
    <property type="protein sequence ID" value="EPS68125.1"/>
    <property type="molecule type" value="Genomic_DNA"/>
</dbReference>
<organism evidence="5 6">
    <name type="scientific">Genlisea aurea</name>
    <dbReference type="NCBI Taxonomy" id="192259"/>
    <lineage>
        <taxon>Eukaryota</taxon>
        <taxon>Viridiplantae</taxon>
        <taxon>Streptophyta</taxon>
        <taxon>Embryophyta</taxon>
        <taxon>Tracheophyta</taxon>
        <taxon>Spermatophyta</taxon>
        <taxon>Magnoliopsida</taxon>
        <taxon>eudicotyledons</taxon>
        <taxon>Gunneridae</taxon>
        <taxon>Pentapetalae</taxon>
        <taxon>asterids</taxon>
        <taxon>lamiids</taxon>
        <taxon>Lamiales</taxon>
        <taxon>Lentibulariaceae</taxon>
        <taxon>Genlisea</taxon>
    </lineage>
</organism>